<evidence type="ECO:0000313" key="2">
    <source>
        <dbReference type="EMBL" id="EKE27922.1"/>
    </source>
</evidence>
<accession>K2G141</accession>
<sequence>MAEAYEKYKIKDYKYWTMFLHVNQYPYIWRCYAWAKRENADLTTDMTKEERDELFDEVIPSWSNCVKGLFSNDRINVSSLGNTSNHLHWHMIPRYFAPREFDWIKFLDANPNANYAPYEKKELNEDILQKIKQALKSKLVTYNL</sequence>
<dbReference type="InterPro" id="IPR011146">
    <property type="entry name" value="HIT-like"/>
</dbReference>
<gene>
    <name evidence="2" type="ORF">ACD_3C00128G0003</name>
</gene>
<dbReference type="Gene3D" id="3.30.428.10">
    <property type="entry name" value="HIT-like"/>
    <property type="match status" value="1"/>
</dbReference>
<dbReference type="GO" id="GO:0003824">
    <property type="term" value="F:catalytic activity"/>
    <property type="evidence" value="ECO:0007669"/>
    <property type="project" value="InterPro"/>
</dbReference>
<name>K2G141_9BACT</name>
<dbReference type="AlphaFoldDB" id="K2G141"/>
<reference evidence="2" key="1">
    <citation type="journal article" date="2012" name="Science">
        <title>Fermentation, hydrogen, and sulfur metabolism in multiple uncultivated bacterial phyla.</title>
        <authorList>
            <person name="Wrighton K.C."/>
            <person name="Thomas B.C."/>
            <person name="Sharon I."/>
            <person name="Miller C.S."/>
            <person name="Castelle C.J."/>
            <person name="VerBerkmoes N.C."/>
            <person name="Wilkins M.J."/>
            <person name="Hettich R.L."/>
            <person name="Lipton M.S."/>
            <person name="Williams K.H."/>
            <person name="Long P.E."/>
            <person name="Banfield J.F."/>
        </authorList>
    </citation>
    <scope>NUCLEOTIDE SEQUENCE [LARGE SCALE GENOMIC DNA]</scope>
</reference>
<dbReference type="EMBL" id="AMFJ01000402">
    <property type="protein sequence ID" value="EKE27922.1"/>
    <property type="molecule type" value="Genomic_DNA"/>
</dbReference>
<dbReference type="InterPro" id="IPR036265">
    <property type="entry name" value="HIT-like_sf"/>
</dbReference>
<evidence type="ECO:0000259" key="1">
    <source>
        <dbReference type="Pfam" id="PF01230"/>
    </source>
</evidence>
<protein>
    <recommendedName>
        <fullName evidence="1">HIT domain-containing protein</fullName>
    </recommendedName>
</protein>
<dbReference type="SUPFAM" id="SSF54197">
    <property type="entry name" value="HIT-like"/>
    <property type="match status" value="1"/>
</dbReference>
<proteinExistence type="predicted"/>
<comment type="caution">
    <text evidence="2">The sequence shown here is derived from an EMBL/GenBank/DDBJ whole genome shotgun (WGS) entry which is preliminary data.</text>
</comment>
<feature type="domain" description="HIT" evidence="1">
    <location>
        <begin position="42"/>
        <end position="95"/>
    </location>
</feature>
<dbReference type="Pfam" id="PF01230">
    <property type="entry name" value="HIT"/>
    <property type="match status" value="1"/>
</dbReference>
<organism evidence="2">
    <name type="scientific">uncultured bacterium</name>
    <name type="common">gcode 4</name>
    <dbReference type="NCBI Taxonomy" id="1234023"/>
    <lineage>
        <taxon>Bacteria</taxon>
        <taxon>environmental samples</taxon>
    </lineage>
</organism>